<comment type="similarity">
    <text evidence="1">Belongs to the mycobacterial PPE family.</text>
</comment>
<dbReference type="Pfam" id="PF00823">
    <property type="entry name" value="PPE"/>
    <property type="match status" value="1"/>
</dbReference>
<name>A0A1E3SRC6_9MYCO</name>
<evidence type="ECO:0000256" key="2">
    <source>
        <dbReference type="SAM" id="MobiDB-lite"/>
    </source>
</evidence>
<evidence type="ECO:0000259" key="3">
    <source>
        <dbReference type="Pfam" id="PF00823"/>
    </source>
</evidence>
<dbReference type="InterPro" id="IPR000030">
    <property type="entry name" value="PPE_dom"/>
</dbReference>
<evidence type="ECO:0000259" key="4">
    <source>
        <dbReference type="Pfam" id="PF12484"/>
    </source>
</evidence>
<dbReference type="Proteomes" id="UP000094224">
    <property type="component" value="Unassembled WGS sequence"/>
</dbReference>
<evidence type="ECO:0000313" key="5">
    <source>
        <dbReference type="EMBL" id="ODR04143.1"/>
    </source>
</evidence>
<accession>A0A1E3SRC6</accession>
<feature type="region of interest" description="Disordered" evidence="2">
    <location>
        <begin position="376"/>
        <end position="424"/>
    </location>
</feature>
<dbReference type="PANTHER" id="PTHR46766:SF1">
    <property type="entry name" value="GLUTAMINE-RICH PROTEIN 2"/>
    <property type="match status" value="1"/>
</dbReference>
<evidence type="ECO:0000256" key="1">
    <source>
        <dbReference type="ARBA" id="ARBA00010652"/>
    </source>
</evidence>
<dbReference type="FunFam" id="1.20.1260.20:FF:000001">
    <property type="entry name" value="PPE family protein PPE41"/>
    <property type="match status" value="1"/>
</dbReference>
<dbReference type="EMBL" id="MIHC01000035">
    <property type="protein sequence ID" value="ODR04143.1"/>
    <property type="molecule type" value="Genomic_DNA"/>
</dbReference>
<dbReference type="Pfam" id="PF12484">
    <property type="entry name" value="PPE-SVP"/>
    <property type="match status" value="1"/>
</dbReference>
<evidence type="ECO:0000313" key="6">
    <source>
        <dbReference type="Proteomes" id="UP000094224"/>
    </source>
</evidence>
<gene>
    <name evidence="5" type="ORF">BHQ21_18785</name>
</gene>
<feature type="domain" description="PPE family C-terminal" evidence="4">
    <location>
        <begin position="309"/>
        <end position="390"/>
    </location>
</feature>
<dbReference type="InterPro" id="IPR022171">
    <property type="entry name" value="PPE_C"/>
</dbReference>
<dbReference type="GO" id="GO:0052572">
    <property type="term" value="P:response to host immune response"/>
    <property type="evidence" value="ECO:0007669"/>
    <property type="project" value="TreeGrafter"/>
</dbReference>
<dbReference type="InterPro" id="IPR038332">
    <property type="entry name" value="PPE_sf"/>
</dbReference>
<dbReference type="SUPFAM" id="SSF140459">
    <property type="entry name" value="PE/PPE dimer-like"/>
    <property type="match status" value="1"/>
</dbReference>
<feature type="domain" description="PPE" evidence="3">
    <location>
        <begin position="2"/>
        <end position="165"/>
    </location>
</feature>
<organism evidence="5 6">
    <name type="scientific">Mycobacterium sherrisii</name>
    <dbReference type="NCBI Taxonomy" id="243061"/>
    <lineage>
        <taxon>Bacteria</taxon>
        <taxon>Bacillati</taxon>
        <taxon>Actinomycetota</taxon>
        <taxon>Actinomycetes</taxon>
        <taxon>Mycobacteriales</taxon>
        <taxon>Mycobacteriaceae</taxon>
        <taxon>Mycobacterium</taxon>
        <taxon>Mycobacterium simiae complex</taxon>
    </lineage>
</organism>
<evidence type="ECO:0008006" key="7">
    <source>
        <dbReference type="Google" id="ProtNLM"/>
    </source>
</evidence>
<dbReference type="STRING" id="243061.AWC25_12680"/>
<dbReference type="AlphaFoldDB" id="A0A1E3SRC6"/>
<reference evidence="6" key="1">
    <citation type="submission" date="2016-09" db="EMBL/GenBank/DDBJ databases">
        <authorList>
            <person name="Greninger A.L."/>
            <person name="Jerome K.R."/>
            <person name="Mcnair B."/>
            <person name="Wallis C."/>
            <person name="Fang F."/>
        </authorList>
    </citation>
    <scope>NUCLEOTIDE SEQUENCE [LARGE SCALE GENOMIC DNA]</scope>
    <source>
        <strain evidence="6">BC1_M4</strain>
    </source>
</reference>
<dbReference type="PANTHER" id="PTHR46766">
    <property type="entry name" value="GLUTAMINE-RICH PROTEIN 2"/>
    <property type="match status" value="1"/>
</dbReference>
<protein>
    <recommendedName>
        <fullName evidence="7">PPE family protein</fullName>
    </recommendedName>
</protein>
<comment type="caution">
    <text evidence="5">The sequence shown here is derived from an EMBL/GenBank/DDBJ whole genome shotgun (WGS) entry which is preliminary data.</text>
</comment>
<dbReference type="RefSeq" id="WP_069401799.1">
    <property type="nucleotide sequence ID" value="NZ_MIHC01000035.1"/>
</dbReference>
<dbReference type="Gene3D" id="1.20.1260.20">
    <property type="entry name" value="PPE superfamily"/>
    <property type="match status" value="1"/>
</dbReference>
<keyword evidence="6" id="KW-1185">Reference proteome</keyword>
<sequence>MDFAALPPEVNSGRMYAGAGVGTLLAATSAWDALAAELSVAAGSYRSVVAELTGGPWVGPSSTVMAAAVAPFVSWLSGVAVQAQQTAGQLAAAVAAYEAAFAATVPPAEIELNRALLASLVATNVLGQNTPAIAATEAQYGEMWAQDAAAMYGYAGASAAATRVTAFSAPPQTTDPSGTTNQTSAVGQAAGSAVGPGARSALANVPNLLQNLSAGSIATPADLDPGLGGLLDAPSGGPTGLNLFTQNVGNWALVLSGPLFTASGITPLLGGLYGLALPTAAAVASDVSPADAGLGNLVSSAGPAAGSVSASVGKAATVGELSVPQTWGSAPSVRLAASASALPVAGPAGVPAGAAVPGGFFGVPPIGSLVNAPRGEQTRARSGSDQKVIPAMPGEPGPAEQIAAPTRPQPARRHVASELSEAERDELEKLRKGIAEVASERDAAARLIKEAML</sequence>
<proteinExistence type="inferred from homology"/>